<dbReference type="Proteomes" id="UP000298663">
    <property type="component" value="Unassembled WGS sequence"/>
</dbReference>
<name>A0A4U5MU95_STECR</name>
<dbReference type="EMBL" id="AZBU02000006">
    <property type="protein sequence ID" value="TKR73340.1"/>
    <property type="molecule type" value="Genomic_DNA"/>
</dbReference>
<proteinExistence type="predicted"/>
<accession>A0A4U5MU95</accession>
<keyword evidence="3" id="KW-1185">Reference proteome</keyword>
<feature type="compositionally biased region" description="Polar residues" evidence="1">
    <location>
        <begin position="124"/>
        <end position="134"/>
    </location>
</feature>
<feature type="compositionally biased region" description="Basic and acidic residues" evidence="1">
    <location>
        <begin position="114"/>
        <end position="123"/>
    </location>
</feature>
<comment type="caution">
    <text evidence="2">The sequence shown here is derived from an EMBL/GenBank/DDBJ whole genome shotgun (WGS) entry which is preliminary data.</text>
</comment>
<reference evidence="2 3" key="2">
    <citation type="journal article" date="2019" name="G3 (Bethesda)">
        <title>Hybrid Assembly of the Genome of the Entomopathogenic Nematode Steinernema carpocapsae Identifies the X-Chromosome.</title>
        <authorList>
            <person name="Serra L."/>
            <person name="Macchietto M."/>
            <person name="Macias-Munoz A."/>
            <person name="McGill C.J."/>
            <person name="Rodriguez I.M."/>
            <person name="Rodriguez B."/>
            <person name="Murad R."/>
            <person name="Mortazavi A."/>
        </authorList>
    </citation>
    <scope>NUCLEOTIDE SEQUENCE [LARGE SCALE GENOMIC DNA]</scope>
    <source>
        <strain evidence="2 3">ALL</strain>
    </source>
</reference>
<evidence type="ECO:0000313" key="2">
    <source>
        <dbReference type="EMBL" id="TKR73340.1"/>
    </source>
</evidence>
<gene>
    <name evidence="2" type="ORF">L596_020659</name>
</gene>
<protein>
    <submittedName>
        <fullName evidence="2">Uncharacterized protein</fullName>
    </submittedName>
</protein>
<evidence type="ECO:0000313" key="3">
    <source>
        <dbReference type="Proteomes" id="UP000298663"/>
    </source>
</evidence>
<evidence type="ECO:0000256" key="1">
    <source>
        <dbReference type="SAM" id="MobiDB-lite"/>
    </source>
</evidence>
<dbReference type="AlphaFoldDB" id="A0A4U5MU95"/>
<reference evidence="2 3" key="1">
    <citation type="journal article" date="2015" name="Genome Biol.">
        <title>Comparative genomics of Steinernema reveals deeply conserved gene regulatory networks.</title>
        <authorList>
            <person name="Dillman A.R."/>
            <person name="Macchietto M."/>
            <person name="Porter C.F."/>
            <person name="Rogers A."/>
            <person name="Williams B."/>
            <person name="Antoshechkin I."/>
            <person name="Lee M.M."/>
            <person name="Goodwin Z."/>
            <person name="Lu X."/>
            <person name="Lewis E.E."/>
            <person name="Goodrich-Blair H."/>
            <person name="Stock S.P."/>
            <person name="Adams B.J."/>
            <person name="Sternberg P.W."/>
            <person name="Mortazavi A."/>
        </authorList>
    </citation>
    <scope>NUCLEOTIDE SEQUENCE [LARGE SCALE GENOMIC DNA]</scope>
    <source>
        <strain evidence="2 3">ALL</strain>
    </source>
</reference>
<sequence>MLQAEAHNMHQGLLQSGKLSSNPGDLLNLGYQPFQNFRKRYGRLVLQLYDELVFGCKWAAYVFELLWTALHVHISVRPFLGIIRPEDSSEAIDIADDANEFAAIAARRGYRHSSPKDSNENKRATNWQPTQAVDRNQRSRLPKSTYNPCVFYRERGTPLAQPLLQGRSSTPNQSNNNTSIYYVALVVEGFPTTEKVSLQRGTTISREV</sequence>
<organism evidence="2 3">
    <name type="scientific">Steinernema carpocapsae</name>
    <name type="common">Entomopathogenic nematode</name>
    <dbReference type="NCBI Taxonomy" id="34508"/>
    <lineage>
        <taxon>Eukaryota</taxon>
        <taxon>Metazoa</taxon>
        <taxon>Ecdysozoa</taxon>
        <taxon>Nematoda</taxon>
        <taxon>Chromadorea</taxon>
        <taxon>Rhabditida</taxon>
        <taxon>Tylenchina</taxon>
        <taxon>Panagrolaimomorpha</taxon>
        <taxon>Strongyloidoidea</taxon>
        <taxon>Steinernematidae</taxon>
        <taxon>Steinernema</taxon>
    </lineage>
</organism>
<feature type="region of interest" description="Disordered" evidence="1">
    <location>
        <begin position="109"/>
        <end position="139"/>
    </location>
</feature>